<evidence type="ECO:0000256" key="2">
    <source>
        <dbReference type="ARBA" id="ARBA00022576"/>
    </source>
</evidence>
<dbReference type="InterPro" id="IPR050106">
    <property type="entry name" value="HistidinolP_aminotransfase"/>
</dbReference>
<dbReference type="InterPro" id="IPR004839">
    <property type="entry name" value="Aminotransferase_I/II_large"/>
</dbReference>
<comment type="caution">
    <text evidence="6">The sequence shown here is derived from an EMBL/GenBank/DDBJ whole genome shotgun (WGS) entry which is preliminary data.</text>
</comment>
<proteinExistence type="inferred from homology"/>
<dbReference type="SUPFAM" id="SSF53383">
    <property type="entry name" value="PLP-dependent transferases"/>
    <property type="match status" value="1"/>
</dbReference>
<dbReference type="CDD" id="cd00609">
    <property type="entry name" value="AAT_like"/>
    <property type="match status" value="1"/>
</dbReference>
<keyword evidence="7" id="KW-1185">Reference proteome</keyword>
<comment type="similarity">
    <text evidence="1">Belongs to the class-II pyridoxal-phosphate-dependent aminotransferase family. Histidinol-phosphate aminotransferase subfamily.</text>
</comment>
<dbReference type="Gene3D" id="3.40.640.10">
    <property type="entry name" value="Type I PLP-dependent aspartate aminotransferase-like (Major domain)"/>
    <property type="match status" value="1"/>
</dbReference>
<name>A0A0C3NFH8_9PORP</name>
<evidence type="ECO:0000313" key="6">
    <source>
        <dbReference type="EMBL" id="KIO44857.1"/>
    </source>
</evidence>
<dbReference type="InterPro" id="IPR015421">
    <property type="entry name" value="PyrdxlP-dep_Trfase_major"/>
</dbReference>
<dbReference type="Pfam" id="PF00155">
    <property type="entry name" value="Aminotran_1_2"/>
    <property type="match status" value="1"/>
</dbReference>
<dbReference type="AlphaFoldDB" id="A0A0C3NFH8"/>
<dbReference type="InterPro" id="IPR015424">
    <property type="entry name" value="PyrdxlP-dep_Trfase"/>
</dbReference>
<keyword evidence="3 6" id="KW-0808">Transferase</keyword>
<feature type="domain" description="Aminotransferase class I/classII large" evidence="5">
    <location>
        <begin position="5"/>
        <end position="343"/>
    </location>
</feature>
<accession>A0A0C3NFH8</accession>
<dbReference type="EMBL" id="JPIU01000038">
    <property type="protein sequence ID" value="KIO44857.1"/>
    <property type="molecule type" value="Genomic_DNA"/>
</dbReference>
<evidence type="ECO:0000256" key="3">
    <source>
        <dbReference type="ARBA" id="ARBA00022679"/>
    </source>
</evidence>
<dbReference type="Gene3D" id="3.90.1150.10">
    <property type="entry name" value="Aspartate Aminotransferase, domain 1"/>
    <property type="match status" value="1"/>
</dbReference>
<dbReference type="GO" id="GO:0008483">
    <property type="term" value="F:transaminase activity"/>
    <property type="evidence" value="ECO:0007669"/>
    <property type="project" value="UniProtKB-KW"/>
</dbReference>
<reference evidence="6 7" key="1">
    <citation type="submission" date="2014-07" db="EMBL/GenBank/DDBJ databases">
        <title>Porphyromonadaceae bacterium OUH 308042 = ATCC BAA-2681 = DSM 28342 draft genome.</title>
        <authorList>
            <person name="Sydenham T.V."/>
            <person name="Hasman H."/>
            <person name="Justensen U.S."/>
        </authorList>
    </citation>
    <scope>NUCLEOTIDE SEQUENCE [LARGE SCALE GENOMIC DNA]</scope>
    <source>
        <strain evidence="6 7">OUH 308042</strain>
    </source>
</reference>
<sequence>MENKITYLDRNEYNYGPAPEIGEVLKNFDPNKLCFYTRIYDEGKKSILSDYISTLYGVPEKQVILGYGGEDILKQVVHCFLAGGPKTKTLLIPKFSWWYYKSIAEEVNGRTIFYPLYEEGDTFKYDIEGMQKITEQEKPEMILIASPNNPTGNSLSESELDRILSFIDKDTVVVIDEAYASFANKDTSYIKPLIEKYPNLLIVRTLSKFYGLPGLRLGFAFMGSNLTPFLNYSTKYLGYNRISEEIGIAVFKASDYYQRIADLMAEDRVTYRKELGVLDGFKVYRSDANFILVKYPIAMKSELQKALKEKGLIVKFMNEENINTHMRITLGTQKQNRLVIDTIKEVAKNFKP</sequence>
<evidence type="ECO:0000256" key="1">
    <source>
        <dbReference type="ARBA" id="ARBA00007970"/>
    </source>
</evidence>
<dbReference type="InterPro" id="IPR015422">
    <property type="entry name" value="PyrdxlP-dep_Trfase_small"/>
</dbReference>
<gene>
    <name evidence="6" type="ORF">BA92_07495</name>
</gene>
<dbReference type="Proteomes" id="UP000031980">
    <property type="component" value="Unassembled WGS sequence"/>
</dbReference>
<evidence type="ECO:0000259" key="5">
    <source>
        <dbReference type="Pfam" id="PF00155"/>
    </source>
</evidence>
<keyword evidence="4" id="KW-0663">Pyridoxal phosphate</keyword>
<evidence type="ECO:0000256" key="4">
    <source>
        <dbReference type="ARBA" id="ARBA00022898"/>
    </source>
</evidence>
<dbReference type="OrthoDB" id="9813612at2"/>
<protein>
    <submittedName>
        <fullName evidence="6">Aspartate aminotransferase</fullName>
    </submittedName>
</protein>
<dbReference type="GO" id="GO:0030170">
    <property type="term" value="F:pyridoxal phosphate binding"/>
    <property type="evidence" value="ECO:0007669"/>
    <property type="project" value="InterPro"/>
</dbReference>
<organism evidence="6 7">
    <name type="scientific">Sanguibacteroides justesenii</name>
    <dbReference type="NCBI Taxonomy" id="1547597"/>
    <lineage>
        <taxon>Bacteria</taxon>
        <taxon>Pseudomonadati</taxon>
        <taxon>Bacteroidota</taxon>
        <taxon>Bacteroidia</taxon>
        <taxon>Bacteroidales</taxon>
        <taxon>Porphyromonadaceae</taxon>
        <taxon>Sanguibacteroides</taxon>
    </lineage>
</organism>
<dbReference type="PANTHER" id="PTHR43643:SF3">
    <property type="entry name" value="HISTIDINOL-PHOSPHATE AMINOTRANSFERASE"/>
    <property type="match status" value="1"/>
</dbReference>
<dbReference type="PANTHER" id="PTHR43643">
    <property type="entry name" value="HISTIDINOL-PHOSPHATE AMINOTRANSFERASE 2"/>
    <property type="match status" value="1"/>
</dbReference>
<dbReference type="RefSeq" id="WP_041505095.1">
    <property type="nucleotide sequence ID" value="NZ_JPIU01000038.1"/>
</dbReference>
<evidence type="ECO:0000313" key="7">
    <source>
        <dbReference type="Proteomes" id="UP000031980"/>
    </source>
</evidence>
<keyword evidence="2 6" id="KW-0032">Aminotransferase</keyword>